<keyword evidence="2" id="KW-1185">Reference proteome</keyword>
<sequence>MPGKFFNLFIQLMLLTQLWSLCNTEPIKGQNAISVQMTAYPYVVVIYKRDNLNSEWKRHCTGSLVSPNRVLTAGRCLEGFNPSDLQVISGTTEARSVNHKRFDVREMTTYKQWSKNQKDSRLDEFSQDIGILELSVDDTGIKPGRFDYAEKLQKPGCRVRLIGWGTDDYGFQPWIPRGVFMDIQKEEVCQEKIKKYFSAMEKSLSSKRILCVSSNPPSYGSDADFGGPLIAESKRTIVGILIRPCPMDEECQIKEGQPNVMLRLHDFGKFIYHIIREPINGVTRELSDIDNRIPSIGSGK</sequence>
<evidence type="ECO:0000313" key="1">
    <source>
        <dbReference type="EMBL" id="KAJ8668236.1"/>
    </source>
</evidence>
<evidence type="ECO:0000313" key="2">
    <source>
        <dbReference type="Proteomes" id="UP001239111"/>
    </source>
</evidence>
<accession>A0ACC2NBG6</accession>
<reference evidence="1" key="1">
    <citation type="submission" date="2023-04" db="EMBL/GenBank/DDBJ databases">
        <title>A chromosome-level genome assembly of the parasitoid wasp Eretmocerus hayati.</title>
        <authorList>
            <person name="Zhong Y."/>
            <person name="Liu S."/>
            <person name="Liu Y."/>
        </authorList>
    </citation>
    <scope>NUCLEOTIDE SEQUENCE</scope>
    <source>
        <strain evidence="1">ZJU_SS_LIU_2023</strain>
    </source>
</reference>
<proteinExistence type="predicted"/>
<gene>
    <name evidence="1" type="ORF">QAD02_009899</name>
</gene>
<protein>
    <submittedName>
        <fullName evidence="1">Uncharacterized protein</fullName>
    </submittedName>
</protein>
<comment type="caution">
    <text evidence="1">The sequence shown here is derived from an EMBL/GenBank/DDBJ whole genome shotgun (WGS) entry which is preliminary data.</text>
</comment>
<name>A0ACC2NBG6_9HYME</name>
<organism evidence="1 2">
    <name type="scientific">Eretmocerus hayati</name>
    <dbReference type="NCBI Taxonomy" id="131215"/>
    <lineage>
        <taxon>Eukaryota</taxon>
        <taxon>Metazoa</taxon>
        <taxon>Ecdysozoa</taxon>
        <taxon>Arthropoda</taxon>
        <taxon>Hexapoda</taxon>
        <taxon>Insecta</taxon>
        <taxon>Pterygota</taxon>
        <taxon>Neoptera</taxon>
        <taxon>Endopterygota</taxon>
        <taxon>Hymenoptera</taxon>
        <taxon>Apocrita</taxon>
        <taxon>Proctotrupomorpha</taxon>
        <taxon>Chalcidoidea</taxon>
        <taxon>Aphelinidae</taxon>
        <taxon>Aphelininae</taxon>
        <taxon>Eretmocerus</taxon>
    </lineage>
</organism>
<dbReference type="Proteomes" id="UP001239111">
    <property type="component" value="Chromosome 4"/>
</dbReference>
<dbReference type="EMBL" id="CM056744">
    <property type="protein sequence ID" value="KAJ8668236.1"/>
    <property type="molecule type" value="Genomic_DNA"/>
</dbReference>